<feature type="compositionally biased region" description="Polar residues" evidence="1">
    <location>
        <begin position="726"/>
        <end position="746"/>
    </location>
</feature>
<dbReference type="Pfam" id="PF10374">
    <property type="entry name" value="EST1"/>
    <property type="match status" value="1"/>
</dbReference>
<dbReference type="InterPro" id="IPR045153">
    <property type="entry name" value="Est1/Ebs1-like"/>
</dbReference>
<dbReference type="InterPro" id="IPR019458">
    <property type="entry name" value="Est1-like_N"/>
</dbReference>
<proteinExistence type="predicted"/>
<feature type="domain" description="DNA/RNA-binding" evidence="2">
    <location>
        <begin position="186"/>
        <end position="469"/>
    </location>
</feature>
<evidence type="ECO:0000313" key="4">
    <source>
        <dbReference type="EMBL" id="CAD6501922.1"/>
    </source>
</evidence>
<dbReference type="EMBL" id="CAJHIT010000005">
    <property type="protein sequence ID" value="CAD6501922.1"/>
    <property type="molecule type" value="Genomic_DNA"/>
</dbReference>
<dbReference type="AlphaFoldDB" id="A0A9W4GDV3"/>
<dbReference type="InterPro" id="IPR018834">
    <property type="entry name" value="DNA/RNA-bd_Est1-type"/>
</dbReference>
<protein>
    <submittedName>
        <fullName evidence="4">BgTH12-02167</fullName>
    </submittedName>
</protein>
<sequence>MALSAPQRWEDAQQIEKDLSTLIRCSKPTYEEIENLIHQMRILCEEIIFLDFGFAAKSCIGRHLWDAHTLINNRYRKIIGRYKGDKNFVVEKRKVEKHYVDFIKTSQYFYKGYIQRLASHFSGIKGLSRIAGILCINEQTTDSLPIVPAELQKLIEQSCYATLLRLGDLSRYRNMIKTRERSWQPAVGYYQLANSLDPLSGTAHNKMAVIALADNNHLDAVYHLFRATAAYEPDLLAPGNLEIEFKKILSARFSANNNQMESLIWWFILLQANLNEGVEFATLEEMQKEVLSRFTSYLKEEPCGDLIQKLVLISIAAHYNAHRRLEDQGAQNPPESTRIFRHHTNFNVRLMSQLLSIITPEIDDSLMDENSPTKFDEKQKDLRTKSLVVFRRILPFLRYYTLWFATNEPHIRPNTSNEFSNSHNKELWSAYALFLTKLVNCYPVKEMTTVPYLLTEDSTTVGFMPFRNPELVKALDFYKQVDGNLKPYIGDHGVKRSDPDIEMQSRILDIVCCGIQLQMKNDIPLQLHNRSDRSFFSFVGDDSPLPHASAALSRNEESCIDQIKRMPNDSMTTQLSADERCEIFPSTTTESLDVQDSVELSLSRMVDQLLEPASNMTLENIKTPITKGCVNNDIRTSVMSHSTNLRFQGTPKLLPSLPGIFSSAFTPQPNELLPINSCNQNTSYQLSPLSLVGRDSRYKPTALTEEQAGYTYLSDSSQRRLPRPTETWSKGFNYQQQSLTPISPESTEYRCNYSSSSPLDQVRANTSKLSKGKPNISVGNSFDYYTMLQNSIQSTVPLCSYIHNPHGNQGD</sequence>
<evidence type="ECO:0000313" key="5">
    <source>
        <dbReference type="Proteomes" id="UP000683417"/>
    </source>
</evidence>
<evidence type="ECO:0000259" key="3">
    <source>
        <dbReference type="Pfam" id="PF10374"/>
    </source>
</evidence>
<dbReference type="Proteomes" id="UP000683417">
    <property type="component" value="Unassembled WGS sequence"/>
</dbReference>
<dbReference type="PANTHER" id="PTHR15696:SF36">
    <property type="entry name" value="NONSENSE-MEDIATED MRNA DECAY FACTOR"/>
    <property type="match status" value="1"/>
</dbReference>
<dbReference type="PANTHER" id="PTHR15696">
    <property type="entry name" value="SMG-7 SUPPRESSOR WITH MORPHOLOGICAL EFFECT ON GENITALIA PROTEIN 7"/>
    <property type="match status" value="1"/>
</dbReference>
<feature type="domain" description="Telomerase activating protein Est1-like N-terminal" evidence="3">
    <location>
        <begin position="63"/>
        <end position="176"/>
    </location>
</feature>
<comment type="caution">
    <text evidence="4">The sequence shown here is derived from an EMBL/GenBank/DDBJ whole genome shotgun (WGS) entry which is preliminary data.</text>
</comment>
<reference evidence="4" key="1">
    <citation type="submission" date="2020-10" db="EMBL/GenBank/DDBJ databases">
        <authorList>
            <person name="Muller C M."/>
        </authorList>
    </citation>
    <scope>NUCLEOTIDE SEQUENCE</scope>
    <source>
        <strain evidence="4">THUN-12</strain>
    </source>
</reference>
<gene>
    <name evidence="4" type="ORF">BGTH12_LOCUS3280</name>
</gene>
<evidence type="ECO:0000256" key="1">
    <source>
        <dbReference type="SAM" id="MobiDB-lite"/>
    </source>
</evidence>
<accession>A0A9W4GDV3</accession>
<dbReference type="Pfam" id="PF10373">
    <property type="entry name" value="EST1_DNA_bind"/>
    <property type="match status" value="1"/>
</dbReference>
<name>A0A9W4GDV3_BLUGR</name>
<feature type="region of interest" description="Disordered" evidence="1">
    <location>
        <begin position="713"/>
        <end position="760"/>
    </location>
</feature>
<evidence type="ECO:0000259" key="2">
    <source>
        <dbReference type="Pfam" id="PF10373"/>
    </source>
</evidence>
<organism evidence="4 5">
    <name type="scientific">Blumeria graminis f. sp. triticale</name>
    <dbReference type="NCBI Taxonomy" id="1689686"/>
    <lineage>
        <taxon>Eukaryota</taxon>
        <taxon>Fungi</taxon>
        <taxon>Dikarya</taxon>
        <taxon>Ascomycota</taxon>
        <taxon>Pezizomycotina</taxon>
        <taxon>Leotiomycetes</taxon>
        <taxon>Erysiphales</taxon>
        <taxon>Erysiphaceae</taxon>
        <taxon>Blumeria</taxon>
    </lineage>
</organism>